<dbReference type="AlphaFoldDB" id="A0A0D3DBF1"/>
<dbReference type="PANTHER" id="PTHR35046">
    <property type="entry name" value="ZINC KNUCKLE (CCHC-TYPE) FAMILY PROTEIN"/>
    <property type="match status" value="1"/>
</dbReference>
<dbReference type="PROSITE" id="PS50158">
    <property type="entry name" value="ZF_CCHC"/>
    <property type="match status" value="1"/>
</dbReference>
<keyword evidence="5" id="KW-1185">Reference proteome</keyword>
<dbReference type="InterPro" id="IPR005162">
    <property type="entry name" value="Retrotrans_gag_dom"/>
</dbReference>
<evidence type="ECO:0000256" key="1">
    <source>
        <dbReference type="PROSITE-ProRule" id="PRU00047"/>
    </source>
</evidence>
<dbReference type="EnsemblPlants" id="Bo7g087060.1">
    <property type="protein sequence ID" value="Bo7g087060.1"/>
    <property type="gene ID" value="Bo7g087060"/>
</dbReference>
<feature type="region of interest" description="Disordered" evidence="2">
    <location>
        <begin position="218"/>
        <end position="238"/>
    </location>
</feature>
<dbReference type="HOGENOM" id="CLU_018037_0_0_1"/>
<dbReference type="Pfam" id="PF03732">
    <property type="entry name" value="Retrotrans_gag"/>
    <property type="match status" value="1"/>
</dbReference>
<dbReference type="GO" id="GO:0003676">
    <property type="term" value="F:nucleic acid binding"/>
    <property type="evidence" value="ECO:0007669"/>
    <property type="project" value="InterPro"/>
</dbReference>
<dbReference type="PANTHER" id="PTHR35046:SF18">
    <property type="entry name" value="RNA-DIRECTED DNA POLYMERASE"/>
    <property type="match status" value="1"/>
</dbReference>
<dbReference type="Pfam" id="PF00098">
    <property type="entry name" value="zf-CCHC"/>
    <property type="match status" value="1"/>
</dbReference>
<reference evidence="4 5" key="1">
    <citation type="journal article" date="2014" name="Genome Biol.">
        <title>Transcriptome and methylome profiling reveals relics of genome dominance in the mesopolyploid Brassica oleracea.</title>
        <authorList>
            <person name="Parkin I.A."/>
            <person name="Koh C."/>
            <person name="Tang H."/>
            <person name="Robinson S.J."/>
            <person name="Kagale S."/>
            <person name="Clarke W.E."/>
            <person name="Town C.D."/>
            <person name="Nixon J."/>
            <person name="Krishnakumar V."/>
            <person name="Bidwell S.L."/>
            <person name="Denoeud F."/>
            <person name="Belcram H."/>
            <person name="Links M.G."/>
            <person name="Just J."/>
            <person name="Clarke C."/>
            <person name="Bender T."/>
            <person name="Huebert T."/>
            <person name="Mason A.S."/>
            <person name="Pires J.C."/>
            <person name="Barker G."/>
            <person name="Moore J."/>
            <person name="Walley P.G."/>
            <person name="Manoli S."/>
            <person name="Batley J."/>
            <person name="Edwards D."/>
            <person name="Nelson M.N."/>
            <person name="Wang X."/>
            <person name="Paterson A.H."/>
            <person name="King G."/>
            <person name="Bancroft I."/>
            <person name="Chalhoub B."/>
            <person name="Sharpe A.G."/>
        </authorList>
    </citation>
    <scope>NUCLEOTIDE SEQUENCE</scope>
    <source>
        <strain evidence="4 5">cv. TO1000</strain>
    </source>
</reference>
<dbReference type="SUPFAM" id="SSF50630">
    <property type="entry name" value="Acid proteases"/>
    <property type="match status" value="1"/>
</dbReference>
<keyword evidence="1" id="KW-0479">Metal-binding</keyword>
<dbReference type="SUPFAM" id="SSF57756">
    <property type="entry name" value="Retrovirus zinc finger-like domains"/>
    <property type="match status" value="1"/>
</dbReference>
<dbReference type="OMA" id="FHNICQG"/>
<dbReference type="eggNOG" id="KOG0017">
    <property type="taxonomic scope" value="Eukaryota"/>
</dbReference>
<name>A0A0D3DBF1_BRAOL</name>
<feature type="compositionally biased region" description="Polar residues" evidence="2">
    <location>
        <begin position="224"/>
        <end position="238"/>
    </location>
</feature>
<dbReference type="InterPro" id="IPR036875">
    <property type="entry name" value="Znf_CCHC_sf"/>
</dbReference>
<reference evidence="4" key="2">
    <citation type="submission" date="2015-03" db="UniProtKB">
        <authorList>
            <consortium name="EnsemblPlants"/>
        </authorList>
    </citation>
    <scope>IDENTIFICATION</scope>
</reference>
<accession>A0A0D3DBF1</accession>
<dbReference type="Gene3D" id="2.40.70.10">
    <property type="entry name" value="Acid Proteases"/>
    <property type="match status" value="1"/>
</dbReference>
<evidence type="ECO:0000256" key="2">
    <source>
        <dbReference type="SAM" id="MobiDB-lite"/>
    </source>
</evidence>
<dbReference type="InterPro" id="IPR001878">
    <property type="entry name" value="Znf_CCHC"/>
</dbReference>
<dbReference type="InterPro" id="IPR021109">
    <property type="entry name" value="Peptidase_aspartic_dom_sf"/>
</dbReference>
<evidence type="ECO:0000259" key="3">
    <source>
        <dbReference type="PROSITE" id="PS50158"/>
    </source>
</evidence>
<sequence length="451" mass="52014">MAPRPGKEPANDWTHFQQFLEDFQENFHDEIRRTLAESIQAGVQAGVQAALTANAANAVNAPIAHPPQRQHHNHNLVFEEHEDDDVDNPFEDQLRHQQYHRQHHHDNAPRWTSGLKIDIPEFHGGSQPEDLLDWFVAVDEFIEFKEVPEQKRVPLVATRFRRHAAAWWSQLKLSRTRRGKEKISSWEKLKKHMRKTFIPYNFERLLFQKFHNICQGSRRDTTHNTRNNPRATDNITTNVDARPSRPNALRCFTCGERGHIQTACPTLGRRGLLASDKEINGYHIYDDEDEKLEELDEEQVAWDTGTMLMLRRNCFAPKTSEAWQQMSLFSSTCTVKGKVCRFVVDSGCSANVVSEEAVRKLALTAEAHRHPYCLLWMQTGAEVFVSQRTPVTLSIGSFYKDTLYCDIAPMDVSHIILGRPWQVGRSCCFPHLKRTSRLAPTSNKRNPSRTF</sequence>
<dbReference type="Proteomes" id="UP000032141">
    <property type="component" value="Chromosome C7"/>
</dbReference>
<dbReference type="GO" id="GO:0008270">
    <property type="term" value="F:zinc ion binding"/>
    <property type="evidence" value="ECO:0007669"/>
    <property type="project" value="UniProtKB-KW"/>
</dbReference>
<evidence type="ECO:0000313" key="5">
    <source>
        <dbReference type="Proteomes" id="UP000032141"/>
    </source>
</evidence>
<keyword evidence="1" id="KW-0862">Zinc</keyword>
<proteinExistence type="predicted"/>
<dbReference type="CDD" id="cd00303">
    <property type="entry name" value="retropepsin_like"/>
    <property type="match status" value="1"/>
</dbReference>
<evidence type="ECO:0000313" key="4">
    <source>
        <dbReference type="EnsemblPlants" id="Bo7g087060.1"/>
    </source>
</evidence>
<organism evidence="4 5">
    <name type="scientific">Brassica oleracea var. oleracea</name>
    <dbReference type="NCBI Taxonomy" id="109376"/>
    <lineage>
        <taxon>Eukaryota</taxon>
        <taxon>Viridiplantae</taxon>
        <taxon>Streptophyta</taxon>
        <taxon>Embryophyta</taxon>
        <taxon>Tracheophyta</taxon>
        <taxon>Spermatophyta</taxon>
        <taxon>Magnoliopsida</taxon>
        <taxon>eudicotyledons</taxon>
        <taxon>Gunneridae</taxon>
        <taxon>Pentapetalae</taxon>
        <taxon>rosids</taxon>
        <taxon>malvids</taxon>
        <taxon>Brassicales</taxon>
        <taxon>Brassicaceae</taxon>
        <taxon>Brassiceae</taxon>
        <taxon>Brassica</taxon>
    </lineage>
</organism>
<dbReference type="Pfam" id="PF13650">
    <property type="entry name" value="Asp_protease_2"/>
    <property type="match status" value="1"/>
</dbReference>
<keyword evidence="1" id="KW-0863">Zinc-finger</keyword>
<dbReference type="SMART" id="SM00343">
    <property type="entry name" value="ZnF_C2HC"/>
    <property type="match status" value="1"/>
</dbReference>
<dbReference type="Gene3D" id="4.10.60.10">
    <property type="entry name" value="Zinc finger, CCHC-type"/>
    <property type="match status" value="1"/>
</dbReference>
<feature type="domain" description="CCHC-type" evidence="3">
    <location>
        <begin position="250"/>
        <end position="265"/>
    </location>
</feature>
<protein>
    <recommendedName>
        <fullName evidence="3">CCHC-type domain-containing protein</fullName>
    </recommendedName>
</protein>
<dbReference type="Gramene" id="Bo7g087060.1">
    <property type="protein sequence ID" value="Bo7g087060.1"/>
    <property type="gene ID" value="Bo7g087060"/>
</dbReference>